<dbReference type="EMBL" id="JADBDZ010000001">
    <property type="protein sequence ID" value="MBE1531095.1"/>
    <property type="molecule type" value="Genomic_DNA"/>
</dbReference>
<sequence length="306" mass="32732">MTSVAAVSDTEAWVAGVQGFFNEPSGNPVVRRRMGSEWKEYPLQGWSGSGGVQEVVAHGDEVWAWGVQDGTRLYLARFDGTAFQPVAPPPGVGDPYNTRLWGGPAGVWLQITVPGPGNEVQTALFRRDGDAWTAAPLAGRLQDGLSDLNARSATEAWTGSCRLNADTGRIESVVLRWDGSTWAALPPLPTEHCVGSVAPAGGGAVWALAWDTLYHWDGTSWTAAPAGPFDRYGEKVRLDKDGNPLVVVGYTIRYGPVPPLRYAGGAWQQFTTPVGMWTSDLSVAPSGRIWVTGSTRIDSPVLLTSP</sequence>
<keyword evidence="2" id="KW-1185">Reference proteome</keyword>
<reference evidence="1 2" key="1">
    <citation type="submission" date="2020-10" db="EMBL/GenBank/DDBJ databases">
        <title>Sequencing the genomes of 1000 actinobacteria strains.</title>
        <authorList>
            <person name="Klenk H.-P."/>
        </authorList>
    </citation>
    <scope>NUCLEOTIDE SEQUENCE [LARGE SCALE GENOMIC DNA]</scope>
    <source>
        <strain evidence="1 2">DSM 46744</strain>
    </source>
</reference>
<proteinExistence type="predicted"/>
<name>A0ABR9JKM0_9ACTN</name>
<evidence type="ECO:0000313" key="1">
    <source>
        <dbReference type="EMBL" id="MBE1531095.1"/>
    </source>
</evidence>
<accession>A0ABR9JKM0</accession>
<gene>
    <name evidence="1" type="ORF">H4W34_000928</name>
</gene>
<organism evidence="1 2">
    <name type="scientific">Actinomadura algeriensis</name>
    <dbReference type="NCBI Taxonomy" id="1679523"/>
    <lineage>
        <taxon>Bacteria</taxon>
        <taxon>Bacillati</taxon>
        <taxon>Actinomycetota</taxon>
        <taxon>Actinomycetes</taxon>
        <taxon>Streptosporangiales</taxon>
        <taxon>Thermomonosporaceae</taxon>
        <taxon>Actinomadura</taxon>
    </lineage>
</organism>
<evidence type="ECO:0000313" key="2">
    <source>
        <dbReference type="Proteomes" id="UP000627838"/>
    </source>
</evidence>
<protein>
    <submittedName>
        <fullName evidence="1">Uncharacterized protein</fullName>
    </submittedName>
</protein>
<dbReference type="RefSeq" id="WP_192758018.1">
    <property type="nucleotide sequence ID" value="NZ_JADBDZ010000001.1"/>
</dbReference>
<dbReference type="Proteomes" id="UP000627838">
    <property type="component" value="Unassembled WGS sequence"/>
</dbReference>
<dbReference type="SUPFAM" id="SSF101898">
    <property type="entry name" value="NHL repeat"/>
    <property type="match status" value="1"/>
</dbReference>
<comment type="caution">
    <text evidence="1">The sequence shown here is derived from an EMBL/GenBank/DDBJ whole genome shotgun (WGS) entry which is preliminary data.</text>
</comment>